<feature type="transmembrane region" description="Helical" evidence="1">
    <location>
        <begin position="228"/>
        <end position="251"/>
    </location>
</feature>
<dbReference type="EMBL" id="CP000493">
    <property type="protein sequence ID" value="ABM80826.1"/>
    <property type="molecule type" value="Genomic_DNA"/>
</dbReference>
<feature type="transmembrane region" description="Helical" evidence="1">
    <location>
        <begin position="91"/>
        <end position="111"/>
    </location>
</feature>
<reference evidence="4 5" key="1">
    <citation type="journal article" date="2007" name="Archaea">
        <title>The genome of Hyperthermus butylicus: a sulfur-reducing, peptide fermenting, neutrophilic Crenarchaeote growing up to 108 degrees C.</title>
        <authorList>
            <person name="Brugger K."/>
            <person name="Chen L."/>
            <person name="Stark M."/>
            <person name="Zibat A."/>
            <person name="Redder P."/>
            <person name="Ruepp A."/>
            <person name="Awayez M."/>
            <person name="She Q."/>
            <person name="Garrett R.A."/>
            <person name="Klenk H.P."/>
        </authorList>
    </citation>
    <scope>NUCLEOTIDE SEQUENCE [LARGE SCALE GENOMIC DNA]</scope>
    <source>
        <strain evidence="5">DSM 5456 / JCM 9403 / PLM1-5</strain>
    </source>
</reference>
<feature type="transmembrane region" description="Helical" evidence="1">
    <location>
        <begin position="293"/>
        <end position="314"/>
    </location>
</feature>
<feature type="transmembrane region" description="Helical" evidence="1">
    <location>
        <begin position="170"/>
        <end position="190"/>
    </location>
</feature>
<feature type="transmembrane region" description="Helical" evidence="1">
    <location>
        <begin position="123"/>
        <end position="150"/>
    </location>
</feature>
<feature type="transmembrane region" description="Helical" evidence="1">
    <location>
        <begin position="202"/>
        <end position="222"/>
    </location>
</feature>
<dbReference type="InterPro" id="IPR049177">
    <property type="entry name" value="MgtC_SapB_SrpB_YhiD_N"/>
</dbReference>
<feature type="transmembrane region" description="Helical" evidence="1">
    <location>
        <begin position="392"/>
        <end position="414"/>
    </location>
</feature>
<evidence type="ECO:0000259" key="3">
    <source>
        <dbReference type="Pfam" id="PF13194"/>
    </source>
</evidence>
<organism evidence="4 5">
    <name type="scientific">Hyperthermus butylicus (strain DSM 5456 / JCM 9403 / PLM1-5)</name>
    <dbReference type="NCBI Taxonomy" id="415426"/>
    <lineage>
        <taxon>Archaea</taxon>
        <taxon>Thermoproteota</taxon>
        <taxon>Thermoprotei</taxon>
        <taxon>Desulfurococcales</taxon>
        <taxon>Pyrodictiaceae</taxon>
        <taxon>Hyperthermus</taxon>
    </lineage>
</organism>
<dbReference type="EnsemblBacteria" id="ABM80826">
    <property type="protein sequence ID" value="ABM80826"/>
    <property type="gene ID" value="Hbut_0978"/>
</dbReference>
<dbReference type="PANTHER" id="PTHR39084:SF1">
    <property type="entry name" value="DUF4010 DOMAIN-CONTAINING PROTEIN"/>
    <property type="match status" value="1"/>
</dbReference>
<feature type="transmembrane region" description="Helical" evidence="1">
    <location>
        <begin position="263"/>
        <end position="287"/>
    </location>
</feature>
<dbReference type="PANTHER" id="PTHR39084">
    <property type="entry name" value="MEMBRANE PROTEIN-RELATED"/>
    <property type="match status" value="1"/>
</dbReference>
<feature type="transmembrane region" description="Helical" evidence="1">
    <location>
        <begin position="426"/>
        <end position="446"/>
    </location>
</feature>
<evidence type="ECO:0000256" key="1">
    <source>
        <dbReference type="SAM" id="Phobius"/>
    </source>
</evidence>
<keyword evidence="1" id="KW-1133">Transmembrane helix</keyword>
<keyword evidence="1" id="KW-0812">Transmembrane</keyword>
<name>A2BLG5_HYPBU</name>
<feature type="domain" description="DUF4010" evidence="3">
    <location>
        <begin position="208"/>
        <end position="416"/>
    </location>
</feature>
<dbReference type="RefSeq" id="WP_011822144.1">
    <property type="nucleotide sequence ID" value="NC_008818.1"/>
</dbReference>
<dbReference type="HOGENOM" id="CLU_611951_0_0_2"/>
<dbReference type="Proteomes" id="UP000002593">
    <property type="component" value="Chromosome"/>
</dbReference>
<protein>
    <submittedName>
        <fullName evidence="4">Conserved archaeal protein</fullName>
    </submittedName>
</protein>
<dbReference type="OrthoDB" id="187863at2157"/>
<sequence>MAGEAAIPSVAWNEQVGLLARIVVALFAGMLVGIEREKARTVALRSRRRTDVEEIVIKEVPGLRTFSLVAVFGSILGILWSGGYIDSAQTAVLLGVFGIIVAVFATHRLLVMRSTGITTIIVLLVDFGIGLLAGLGLILVAVSVAVLSTFMLAIKLPAERIVGRIRYEEFLWALELGVILIVVGPFFLGLPASFYGVSLRSLYLFFALVLATSYLGYVMARLKGGEGIAYTAFFGGLANSEATLVGLLSILDQTLRRLLAFDVTVLSNTAMILRNTVIAAVMTYVSGYVDYEVVILVPLLASTALALLPAVLSWRRAPQRIAGIESLRIENPLRLSTAARMTLLYVAIAFTANVVRRTGILGLISVAAAGGFVSSGATIIALFSVDGIDPALLPALVLIAVVMGVLNKPVYVYIAGWKSREVLAKVGGATLLQAVLMVPGLLITLLL</sequence>
<keyword evidence="1" id="KW-0472">Membrane</keyword>
<dbReference type="KEGG" id="hbu:Hbut_0978"/>
<dbReference type="AlphaFoldDB" id="A2BLG5"/>
<feature type="transmembrane region" description="Helical" evidence="1">
    <location>
        <begin position="360"/>
        <end position="385"/>
    </location>
</feature>
<evidence type="ECO:0000313" key="4">
    <source>
        <dbReference type="EMBL" id="ABM80826.1"/>
    </source>
</evidence>
<evidence type="ECO:0000259" key="2">
    <source>
        <dbReference type="Pfam" id="PF02308"/>
    </source>
</evidence>
<dbReference type="Pfam" id="PF02308">
    <property type="entry name" value="MgtC"/>
    <property type="match status" value="1"/>
</dbReference>
<feature type="transmembrane region" description="Helical" evidence="1">
    <location>
        <begin position="66"/>
        <end position="85"/>
    </location>
</feature>
<evidence type="ECO:0000313" key="5">
    <source>
        <dbReference type="Proteomes" id="UP000002593"/>
    </source>
</evidence>
<keyword evidence="5" id="KW-1185">Reference proteome</keyword>
<dbReference type="GeneID" id="4781339"/>
<dbReference type="eggNOG" id="arCOG04203">
    <property type="taxonomic scope" value="Archaea"/>
</dbReference>
<proteinExistence type="predicted"/>
<dbReference type="Pfam" id="PF13194">
    <property type="entry name" value="DUF4010"/>
    <property type="match status" value="1"/>
</dbReference>
<feature type="transmembrane region" description="Helical" evidence="1">
    <location>
        <begin position="16"/>
        <end position="34"/>
    </location>
</feature>
<feature type="domain" description="MgtC/SapB/SrpB/YhiD N-terminal" evidence="2">
    <location>
        <begin position="22"/>
        <end position="160"/>
    </location>
</feature>
<gene>
    <name evidence="4" type="ordered locus">Hbut_0978</name>
</gene>
<dbReference type="InterPro" id="IPR025105">
    <property type="entry name" value="DUF4010"/>
</dbReference>
<accession>A2BLG5</accession>